<evidence type="ECO:0000313" key="3">
    <source>
        <dbReference type="Proteomes" id="UP000076871"/>
    </source>
</evidence>
<proteinExistence type="predicted"/>
<dbReference type="GO" id="GO:0016567">
    <property type="term" value="P:protein ubiquitination"/>
    <property type="evidence" value="ECO:0007669"/>
    <property type="project" value="UniProtKB-UniPathway"/>
</dbReference>
<evidence type="ECO:0000313" key="2">
    <source>
        <dbReference type="EMBL" id="KZT03763.1"/>
    </source>
</evidence>
<dbReference type="Gene3D" id="1.20.1280.50">
    <property type="match status" value="1"/>
</dbReference>
<dbReference type="Pfam" id="PF12937">
    <property type="entry name" value="F-box-like"/>
    <property type="match status" value="1"/>
</dbReference>
<name>A0A165CYP2_9APHY</name>
<dbReference type="Pfam" id="PF12014">
    <property type="entry name" value="Cyclin_D1_bind"/>
    <property type="match status" value="1"/>
</dbReference>
<accession>A0A165CYP2</accession>
<dbReference type="UniPathway" id="UPA00143"/>
<dbReference type="PROSITE" id="PS50181">
    <property type="entry name" value="FBOX"/>
    <property type="match status" value="1"/>
</dbReference>
<dbReference type="InParanoid" id="A0A165CYP2"/>
<keyword evidence="3" id="KW-1185">Reference proteome</keyword>
<reference evidence="2 3" key="1">
    <citation type="journal article" date="2016" name="Mol. Biol. Evol.">
        <title>Comparative Genomics of Early-Diverging Mushroom-Forming Fungi Provides Insights into the Origins of Lignocellulose Decay Capabilities.</title>
        <authorList>
            <person name="Nagy L.G."/>
            <person name="Riley R."/>
            <person name="Tritt A."/>
            <person name="Adam C."/>
            <person name="Daum C."/>
            <person name="Floudas D."/>
            <person name="Sun H."/>
            <person name="Yadav J.S."/>
            <person name="Pangilinan J."/>
            <person name="Larsson K.H."/>
            <person name="Matsuura K."/>
            <person name="Barry K."/>
            <person name="Labutti K."/>
            <person name="Kuo R."/>
            <person name="Ohm R.A."/>
            <person name="Bhattacharya S.S."/>
            <person name="Shirouzu T."/>
            <person name="Yoshinaga Y."/>
            <person name="Martin F.M."/>
            <person name="Grigoriev I.V."/>
            <person name="Hibbett D.S."/>
        </authorList>
    </citation>
    <scope>NUCLEOTIDE SEQUENCE [LARGE SCALE GENOMIC DNA]</scope>
    <source>
        <strain evidence="2 3">93-53</strain>
    </source>
</reference>
<dbReference type="OrthoDB" id="722566at2759"/>
<dbReference type="InterPro" id="IPR036047">
    <property type="entry name" value="F-box-like_dom_sf"/>
</dbReference>
<dbReference type="RefSeq" id="XP_040761503.1">
    <property type="nucleotide sequence ID" value="XM_040906537.1"/>
</dbReference>
<dbReference type="Proteomes" id="UP000076871">
    <property type="component" value="Unassembled WGS sequence"/>
</dbReference>
<gene>
    <name evidence="2" type="ORF">LAESUDRAFT_704112</name>
</gene>
<protein>
    <recommendedName>
        <fullName evidence="1">F-box domain-containing protein</fullName>
    </recommendedName>
</protein>
<evidence type="ECO:0000259" key="1">
    <source>
        <dbReference type="PROSITE" id="PS50181"/>
    </source>
</evidence>
<feature type="domain" description="F-box" evidence="1">
    <location>
        <begin position="1"/>
        <end position="45"/>
    </location>
</feature>
<organism evidence="2 3">
    <name type="scientific">Laetiporus sulphureus 93-53</name>
    <dbReference type="NCBI Taxonomy" id="1314785"/>
    <lineage>
        <taxon>Eukaryota</taxon>
        <taxon>Fungi</taxon>
        <taxon>Dikarya</taxon>
        <taxon>Basidiomycota</taxon>
        <taxon>Agaricomycotina</taxon>
        <taxon>Agaricomycetes</taxon>
        <taxon>Polyporales</taxon>
        <taxon>Laetiporus</taxon>
    </lineage>
</organism>
<dbReference type="EMBL" id="KV427641">
    <property type="protein sequence ID" value="KZT03763.1"/>
    <property type="molecule type" value="Genomic_DNA"/>
</dbReference>
<dbReference type="SUPFAM" id="SSF81383">
    <property type="entry name" value="F-box domain"/>
    <property type="match status" value="1"/>
</dbReference>
<sequence length="428" mass="48472">MVSDLPYDILHYVCNYLSAVDVSSLLSSCRFLHRYSRDASIWKLLSARYGLRDITYFGGVSFYTAYTQLLHPYGPLIGLWASDYPYKGGVIEFRFSSGDEQEQGGIVGDLWDFAEESSTNGSLSLPKYTRFLKVGFDGVHASGDVPATAHVSCSNALVAHLHESSVKVLPPSNYGWSFHNRARSSASEQPSFPDLLRREPWYDAERGLPRLRPSPLTHHDPRDLWRRQIVRDFEIIYSARSDHEVPSAISIECTEPLCTQPWHPHLPFVNLTPAVPPRYYPLKQHIQQSVDPDDDRWSPETLEGLWLGSYDVHGTELLYLSWCADENLLCAHKVTGDPHVPRGARTWAALVPSNSVSSPLNAQDFGMRDDIRRVFRGSDLMSVWRSCRREIHIDVAVGVAGPDELHIWWQIGGGLMRCVRYTGRKMSL</sequence>
<dbReference type="STRING" id="1314785.A0A165CYP2"/>
<dbReference type="AlphaFoldDB" id="A0A165CYP2"/>
<dbReference type="GeneID" id="63823566"/>
<dbReference type="InterPro" id="IPR001810">
    <property type="entry name" value="F-box_dom"/>
</dbReference>